<evidence type="ECO:0000313" key="3">
    <source>
        <dbReference type="Proteomes" id="UP000775872"/>
    </source>
</evidence>
<keyword evidence="1" id="KW-0732">Signal</keyword>
<accession>A0A9N9W938</accession>
<evidence type="ECO:0000256" key="1">
    <source>
        <dbReference type="SAM" id="SignalP"/>
    </source>
</evidence>
<reference evidence="2 3" key="2">
    <citation type="submission" date="2021-10" db="EMBL/GenBank/DDBJ databases">
        <authorList>
            <person name="Piombo E."/>
        </authorList>
    </citation>
    <scope>NUCLEOTIDE SEQUENCE [LARGE SCALE GENOMIC DNA]</scope>
</reference>
<sequence>MKFTLFLIAIGAALAAPSEVFMKDENLYCWDLCSFEERKCPDQMFPSFKDPCWTCCGYII</sequence>
<dbReference type="EMBL" id="CABFOC020000011">
    <property type="protein sequence ID" value="CAH0045354.1"/>
    <property type="molecule type" value="Genomic_DNA"/>
</dbReference>
<feature type="chain" id="PRO_5040353934" evidence="1">
    <location>
        <begin position="16"/>
        <end position="60"/>
    </location>
</feature>
<feature type="signal peptide" evidence="1">
    <location>
        <begin position="1"/>
        <end position="15"/>
    </location>
</feature>
<dbReference type="AlphaFoldDB" id="A0A9N9W938"/>
<name>A0A9N9W938_9HYPO</name>
<keyword evidence="3" id="KW-1185">Reference proteome</keyword>
<proteinExistence type="predicted"/>
<protein>
    <submittedName>
        <fullName evidence="2">Uncharacterized protein</fullName>
    </submittedName>
</protein>
<organism evidence="2 3">
    <name type="scientific">Clonostachys solani</name>
    <dbReference type="NCBI Taxonomy" id="160281"/>
    <lineage>
        <taxon>Eukaryota</taxon>
        <taxon>Fungi</taxon>
        <taxon>Dikarya</taxon>
        <taxon>Ascomycota</taxon>
        <taxon>Pezizomycotina</taxon>
        <taxon>Sordariomycetes</taxon>
        <taxon>Hypocreomycetidae</taxon>
        <taxon>Hypocreales</taxon>
        <taxon>Bionectriaceae</taxon>
        <taxon>Clonostachys</taxon>
    </lineage>
</organism>
<comment type="caution">
    <text evidence="2">The sequence shown here is derived from an EMBL/GenBank/DDBJ whole genome shotgun (WGS) entry which is preliminary data.</text>
</comment>
<gene>
    <name evidence="2" type="ORF">CSOL1703_00011103</name>
</gene>
<evidence type="ECO:0000313" key="2">
    <source>
        <dbReference type="EMBL" id="CAH0045354.1"/>
    </source>
</evidence>
<dbReference type="Proteomes" id="UP000775872">
    <property type="component" value="Unassembled WGS sequence"/>
</dbReference>
<dbReference type="OrthoDB" id="5140564at2759"/>
<reference evidence="3" key="1">
    <citation type="submission" date="2019-06" db="EMBL/GenBank/DDBJ databases">
        <authorList>
            <person name="Broberg M."/>
        </authorList>
    </citation>
    <scope>NUCLEOTIDE SEQUENCE [LARGE SCALE GENOMIC DNA]</scope>
</reference>